<dbReference type="Proteomes" id="UP000248079">
    <property type="component" value="Unassembled WGS sequence"/>
</dbReference>
<gene>
    <name evidence="1" type="ORF">DF185_15400</name>
</gene>
<accession>A0A2V3ZTT8</accession>
<reference evidence="1 2" key="1">
    <citation type="submission" date="2018-05" db="EMBL/GenBank/DDBJ databases">
        <title>Marinifilum breve JC075T sp. nov., a marine bacterium isolated from Yongle Blue Hole in the South China Sea.</title>
        <authorList>
            <person name="Fu T."/>
        </authorList>
    </citation>
    <scope>NUCLEOTIDE SEQUENCE [LARGE SCALE GENOMIC DNA]</scope>
    <source>
        <strain evidence="1 2">JC075</strain>
    </source>
</reference>
<comment type="caution">
    <text evidence="1">The sequence shown here is derived from an EMBL/GenBank/DDBJ whole genome shotgun (WGS) entry which is preliminary data.</text>
</comment>
<sequence>MYSKINFHNLQNIELIQFIKSFLEVIAKADPELLKIKAQYDALLAIFTEMDTFYNPELANKLTKLVQELDGKRDQALLAAESLLHSIDNYGDKIGDYNYIKETGTIRKMCTRWKDVDELTQALTKLNLTPWANKLEEFNTQFDAQYMERNELDAKSPDITMVEYRRKNYDAYKAVLKYMEANALLNGIEPYIEVNKSINRMVEKYNLVIKTRISKKEVTELPEETTSVD</sequence>
<dbReference type="RefSeq" id="WP_110361654.1">
    <property type="nucleotide sequence ID" value="NZ_QFLI01000007.1"/>
</dbReference>
<dbReference type="InterPro" id="IPR046228">
    <property type="entry name" value="DUF6261"/>
</dbReference>
<keyword evidence="2" id="KW-1185">Reference proteome</keyword>
<evidence type="ECO:0000313" key="2">
    <source>
        <dbReference type="Proteomes" id="UP000248079"/>
    </source>
</evidence>
<organism evidence="1 2">
    <name type="scientific">Marinifilum breve</name>
    <dbReference type="NCBI Taxonomy" id="2184082"/>
    <lineage>
        <taxon>Bacteria</taxon>
        <taxon>Pseudomonadati</taxon>
        <taxon>Bacteroidota</taxon>
        <taxon>Bacteroidia</taxon>
        <taxon>Marinilabiliales</taxon>
        <taxon>Marinifilaceae</taxon>
    </lineage>
</organism>
<evidence type="ECO:0000313" key="1">
    <source>
        <dbReference type="EMBL" id="PXX98763.1"/>
    </source>
</evidence>
<name>A0A2V3ZTT8_9BACT</name>
<protein>
    <submittedName>
        <fullName evidence="1">Uncharacterized protein</fullName>
    </submittedName>
</protein>
<dbReference type="EMBL" id="QFLI01000007">
    <property type="protein sequence ID" value="PXX98763.1"/>
    <property type="molecule type" value="Genomic_DNA"/>
</dbReference>
<dbReference type="Pfam" id="PF19775">
    <property type="entry name" value="DUF6261"/>
    <property type="match status" value="1"/>
</dbReference>
<proteinExistence type="predicted"/>
<dbReference type="OrthoDB" id="1150508at2"/>
<dbReference type="AlphaFoldDB" id="A0A2V3ZTT8"/>